<name>A0A174GAN8_9BACE</name>
<proteinExistence type="predicted"/>
<organism evidence="1 2">
    <name type="scientific">Bacteroides finegoldii</name>
    <dbReference type="NCBI Taxonomy" id="338188"/>
    <lineage>
        <taxon>Bacteria</taxon>
        <taxon>Pseudomonadati</taxon>
        <taxon>Bacteroidota</taxon>
        <taxon>Bacteroidia</taxon>
        <taxon>Bacteroidales</taxon>
        <taxon>Bacteroidaceae</taxon>
        <taxon>Bacteroides</taxon>
    </lineage>
</organism>
<protein>
    <submittedName>
        <fullName evidence="1">Uncharacterized protein</fullName>
    </submittedName>
</protein>
<accession>A0A174GAN8</accession>
<dbReference type="STRING" id="338188.ERS852397_02337"/>
<reference evidence="1 2" key="1">
    <citation type="submission" date="2015-09" db="EMBL/GenBank/DDBJ databases">
        <authorList>
            <consortium name="Pathogen Informatics"/>
        </authorList>
    </citation>
    <scope>NUCLEOTIDE SEQUENCE [LARGE SCALE GENOMIC DNA]</scope>
    <source>
        <strain evidence="1 2">2789STDY5608840</strain>
    </source>
</reference>
<dbReference type="RefSeq" id="WP_148326767.1">
    <property type="nucleotide sequence ID" value="NZ_CABIXA010000011.1"/>
</dbReference>
<dbReference type="EMBL" id="CYZH01000011">
    <property type="protein sequence ID" value="CUO57949.1"/>
    <property type="molecule type" value="Genomic_DNA"/>
</dbReference>
<dbReference type="Proteomes" id="UP000095517">
    <property type="component" value="Unassembled WGS sequence"/>
</dbReference>
<evidence type="ECO:0000313" key="1">
    <source>
        <dbReference type="EMBL" id="CUO57949.1"/>
    </source>
</evidence>
<gene>
    <name evidence="1" type="ORF">ERS852397_02337</name>
</gene>
<dbReference type="AlphaFoldDB" id="A0A174GAN8"/>
<sequence length="408" mass="48035">MKSCIIPRNDSLCALCPIREADKTGSHMVPNLLTAVTFSFDGKTKRDREIVELYHINNPEDNAIYYGSQVAPEKIAEDLRHEITDEELEKNTNLLCYDNIFCYQCENRFGVLETTYGEYYKGLKNDINPRIAYLLWLSVYWRMAIGYMGIFMDGEDEFALRDILNKNIHSYNEIINSKEKLGDYGYVIFRVKDGIIKGDSGILGTRTPHCPYVILVADYVVALFNNYKKRHSKVHIFNWEIYKEDINTPDKPFDYIEISIEEFYEFRDSIIDNGYNEGLGAEREKLARKIREYERSQGKPVNKYEVKKLMDMAHLVDSENVHLRLRKLYRFEAAYMKMIEAQKNGISYDFLKDRQLMLNQEDINNYIVDLQNLRKHNHSIDGFPFAKEFLEDETITSFEEIINKYRPT</sequence>
<evidence type="ECO:0000313" key="2">
    <source>
        <dbReference type="Proteomes" id="UP000095517"/>
    </source>
</evidence>